<reference evidence="1 2" key="1">
    <citation type="submission" date="2016-10" db="EMBL/GenBank/DDBJ databases">
        <authorList>
            <person name="de Groot N.N."/>
        </authorList>
    </citation>
    <scope>NUCLEOTIDE SEQUENCE [LARGE SCALE GENOMIC DNA]</scope>
    <source>
        <strain evidence="1 2">DSM 5885</strain>
    </source>
</reference>
<accession>A0A1G8ENV3</accession>
<protein>
    <submittedName>
        <fullName evidence="1">Adenosylcobinamide amidohydrolase</fullName>
    </submittedName>
</protein>
<organism evidence="1 2">
    <name type="scientific">Propionivibrio dicarboxylicus</name>
    <dbReference type="NCBI Taxonomy" id="83767"/>
    <lineage>
        <taxon>Bacteria</taxon>
        <taxon>Pseudomonadati</taxon>
        <taxon>Pseudomonadota</taxon>
        <taxon>Betaproteobacteria</taxon>
        <taxon>Rhodocyclales</taxon>
        <taxon>Rhodocyclaceae</taxon>
        <taxon>Propionivibrio</taxon>
    </lineage>
</organism>
<name>A0A1G8ENV3_9RHOO</name>
<keyword evidence="2" id="KW-1185">Reference proteome</keyword>
<dbReference type="PANTHER" id="PTHR35336">
    <property type="entry name" value="ADENOSYLCOBINAMIDE AMIDOHYDROLASE"/>
    <property type="match status" value="1"/>
</dbReference>
<dbReference type="Pfam" id="PF01955">
    <property type="entry name" value="CbiZ"/>
    <property type="match status" value="1"/>
</dbReference>
<proteinExistence type="predicted"/>
<evidence type="ECO:0000313" key="1">
    <source>
        <dbReference type="EMBL" id="SDH71583.1"/>
    </source>
</evidence>
<dbReference type="Proteomes" id="UP000198607">
    <property type="component" value="Unassembled WGS sequence"/>
</dbReference>
<dbReference type="AlphaFoldDB" id="A0A1G8ENV3"/>
<dbReference type="GO" id="GO:0016787">
    <property type="term" value="F:hydrolase activity"/>
    <property type="evidence" value="ECO:0007669"/>
    <property type="project" value="UniProtKB-KW"/>
</dbReference>
<keyword evidence="1" id="KW-0378">Hydrolase</keyword>
<sequence length="193" mass="19892">MNKDGCGGKSYVEHIRRKLADDLGLEHTSITKVATAVDAENLAVVTKVFDPITVTVLVTAGVETNAIRAGTDMGTYIEGQEPPGTINIILLTNAVLSIGAMARAMVTATEAKAAALQDLMVPSCYTPDVQATGTGTDSVIVVSGNHGPSIAYTGGHSRIGGMIGQAVHEGVIAALAKHEASERARTLSIPEIA</sequence>
<gene>
    <name evidence="1" type="ORF">SAMN05660652_02144</name>
</gene>
<dbReference type="InterPro" id="IPR052209">
    <property type="entry name" value="CbiZ"/>
</dbReference>
<dbReference type="EMBL" id="FNCY01000008">
    <property type="protein sequence ID" value="SDH71583.1"/>
    <property type="molecule type" value="Genomic_DNA"/>
</dbReference>
<dbReference type="PANTHER" id="PTHR35336:SF5">
    <property type="entry name" value="ADENOSYLCOBINAMIDE AMIDOHYDROLASE"/>
    <property type="match status" value="1"/>
</dbReference>
<dbReference type="InterPro" id="IPR002808">
    <property type="entry name" value="AdoCbi_amidolase"/>
</dbReference>
<evidence type="ECO:0000313" key="2">
    <source>
        <dbReference type="Proteomes" id="UP000198607"/>
    </source>
</evidence>
<dbReference type="STRING" id="83767.SAMN05660652_02144"/>